<sequence length="1049" mass="112591">MNLISSALRKPISVIVLVASLLIFGLIAVTQINIDIFPSLDIPTIYVSQPYGGMSPQQMEGFVATNYQNLYLYVSGIKTIQTNNIQGLSMLKLSFYSGTNMAQAAAEVTSLTNRAFAEMPPGTPPPIIIRFDASTLPVGQLTLSSPTRTGNELQDLASVWVRPGFSQVPGLSSPPPIGGNVRTVVIKADPGLMRSHNVTPDQITAAIQDNSHISPAGTISIGNTSYLTPTNTVLPSIPDFGRIPLLYQNGATIYIKDVATVEDGADITTGFAYINGKRSIYIPIIKNANASTWSVVQGLKAAIPRMQSLLPPDVQLKYVFDQSVYVIDSVRSLIMEGCIGALLTSLMVLLFLRDPRSALIVVLNIPLSVITSTLLLKLFGQTINIMTLGGLALAIGILVDESTVTIENVHRHQEMGKSRARAVADACHEIALPKLLILLATLAVFAPAFFMTGVPQGMFLPLSMAVGFAMIPAYLLSQTLVPVLSNWILKDKHVTAKGPGAFDRFKDRCLRLVEKAMRHSRAVIAGYFVVSLGLAGLTASLIGKDILPAPNDGQFQLRLRAPEGTRLEQTEATLLKAQEVLYQVVGGKQNVDIISAFAGQQPPSFPTLPIILFTSGSNEILMQVGMKPSYKEDVGELEERYRNALHKAMPEVTLSYEPINLTDKIMSQGASTPIEVAVMGPDLNASQAYAQKLETALAKVPFLRDVALKEQLHNPAVQIDIDRDKVKQFGLTMTDVSNSLTEATSSSRYTQKMLWLDQRNANSYEVQVEVPQTAIGSVSDLAAIPVRPDQPRPVLGDVATLTQSQVVGEYDRQGATRFLLIGANIYRKDLGTAATAVRQAIRSVGPPPRGVSVETRGLTDLLTQTLGSLQTGLIITVVVLLLMLAANYQSFPLSLAVLSAVPAVLTGSLLLLLATGSTLNLQSYMGIIMSVGVSVANAILLVTNAEEIRKTGADAAEAALRAIGLRLRPILMTSISMIVGMIPMASGWGEGAQSAPLGRAVIGGLAASTIASILFLPLIFYRVRRKASLASVSLDPDDNHSIHFEPAKH</sequence>
<feature type="transmembrane region" description="Helical" evidence="1">
    <location>
        <begin position="1000"/>
        <end position="1021"/>
    </location>
</feature>
<dbReference type="Pfam" id="PF00873">
    <property type="entry name" value="ACR_tran"/>
    <property type="match status" value="1"/>
</dbReference>
<organism evidence="2 3">
    <name type="scientific">Dinghuibacter silviterrae</name>
    <dbReference type="NCBI Taxonomy" id="1539049"/>
    <lineage>
        <taxon>Bacteria</taxon>
        <taxon>Pseudomonadati</taxon>
        <taxon>Bacteroidota</taxon>
        <taxon>Chitinophagia</taxon>
        <taxon>Chitinophagales</taxon>
        <taxon>Chitinophagaceae</taxon>
        <taxon>Dinghuibacter</taxon>
    </lineage>
</organism>
<name>A0A4R8DRP4_9BACT</name>
<dbReference type="GO" id="GO:0005886">
    <property type="term" value="C:plasma membrane"/>
    <property type="evidence" value="ECO:0007669"/>
    <property type="project" value="TreeGrafter"/>
</dbReference>
<dbReference type="Gene3D" id="3.30.2090.10">
    <property type="entry name" value="Multidrug efflux transporter AcrB TolC docking domain, DN and DC subdomains"/>
    <property type="match status" value="2"/>
</dbReference>
<feature type="transmembrane region" description="Helical" evidence="1">
    <location>
        <begin position="333"/>
        <end position="352"/>
    </location>
</feature>
<feature type="transmembrane region" description="Helical" evidence="1">
    <location>
        <begin position="359"/>
        <end position="379"/>
    </location>
</feature>
<dbReference type="PANTHER" id="PTHR32063:SF8">
    <property type="entry name" value="CATION EFFLUX PROTEIN"/>
    <property type="match status" value="1"/>
</dbReference>
<proteinExistence type="predicted"/>
<keyword evidence="1" id="KW-0472">Membrane</keyword>
<feature type="transmembrane region" description="Helical" evidence="1">
    <location>
        <begin position="385"/>
        <end position="409"/>
    </location>
</feature>
<dbReference type="PANTHER" id="PTHR32063">
    <property type="match status" value="1"/>
</dbReference>
<dbReference type="RefSeq" id="WP_133992960.1">
    <property type="nucleotide sequence ID" value="NZ_SODV01000001.1"/>
</dbReference>
<evidence type="ECO:0000313" key="3">
    <source>
        <dbReference type="Proteomes" id="UP000294498"/>
    </source>
</evidence>
<dbReference type="EMBL" id="SODV01000001">
    <property type="protein sequence ID" value="TDX00884.1"/>
    <property type="molecule type" value="Genomic_DNA"/>
</dbReference>
<evidence type="ECO:0000256" key="1">
    <source>
        <dbReference type="SAM" id="Phobius"/>
    </source>
</evidence>
<dbReference type="Gene3D" id="3.30.70.1440">
    <property type="entry name" value="Multidrug efflux transporter AcrB pore domain"/>
    <property type="match status" value="1"/>
</dbReference>
<keyword evidence="1" id="KW-1133">Transmembrane helix</keyword>
<feature type="transmembrane region" description="Helical" evidence="1">
    <location>
        <begin position="866"/>
        <end position="886"/>
    </location>
</feature>
<protein>
    <submittedName>
        <fullName evidence="2">Multidrug efflux pump subunit AcrB</fullName>
    </submittedName>
</protein>
<dbReference type="SUPFAM" id="SSF82866">
    <property type="entry name" value="Multidrug efflux transporter AcrB transmembrane domain"/>
    <property type="match status" value="2"/>
</dbReference>
<reference evidence="2 3" key="1">
    <citation type="submission" date="2019-03" db="EMBL/GenBank/DDBJ databases">
        <title>Genomic Encyclopedia of Type Strains, Phase IV (KMG-IV): sequencing the most valuable type-strain genomes for metagenomic binning, comparative biology and taxonomic classification.</title>
        <authorList>
            <person name="Goeker M."/>
        </authorList>
    </citation>
    <scope>NUCLEOTIDE SEQUENCE [LARGE SCALE GENOMIC DNA]</scope>
    <source>
        <strain evidence="2 3">DSM 100059</strain>
    </source>
</reference>
<dbReference type="Gene3D" id="3.30.70.1430">
    <property type="entry name" value="Multidrug efflux transporter AcrB pore domain"/>
    <property type="match status" value="2"/>
</dbReference>
<dbReference type="OrthoDB" id="9758234at2"/>
<comment type="caution">
    <text evidence="2">The sequence shown here is derived from an EMBL/GenBank/DDBJ whole genome shotgun (WGS) entry which is preliminary data.</text>
</comment>
<keyword evidence="1" id="KW-0812">Transmembrane</keyword>
<keyword evidence="3" id="KW-1185">Reference proteome</keyword>
<evidence type="ECO:0000313" key="2">
    <source>
        <dbReference type="EMBL" id="TDX00884.1"/>
    </source>
</evidence>
<feature type="transmembrane region" description="Helical" evidence="1">
    <location>
        <begin position="430"/>
        <end position="452"/>
    </location>
</feature>
<accession>A0A4R8DRP4</accession>
<dbReference type="PRINTS" id="PR00702">
    <property type="entry name" value="ACRIFLAVINRP"/>
</dbReference>
<dbReference type="GO" id="GO:0042910">
    <property type="term" value="F:xenobiotic transmembrane transporter activity"/>
    <property type="evidence" value="ECO:0007669"/>
    <property type="project" value="TreeGrafter"/>
</dbReference>
<dbReference type="Gene3D" id="3.30.70.1320">
    <property type="entry name" value="Multidrug efflux transporter AcrB pore domain like"/>
    <property type="match status" value="1"/>
</dbReference>
<dbReference type="AlphaFoldDB" id="A0A4R8DRP4"/>
<dbReference type="SUPFAM" id="SSF82693">
    <property type="entry name" value="Multidrug efflux transporter AcrB pore domain, PN1, PN2, PC1 and PC2 subdomains"/>
    <property type="match status" value="2"/>
</dbReference>
<gene>
    <name evidence="2" type="ORF">EDB95_1913</name>
</gene>
<dbReference type="InterPro" id="IPR027463">
    <property type="entry name" value="AcrB_DN_DC_subdom"/>
</dbReference>
<feature type="transmembrane region" description="Helical" evidence="1">
    <location>
        <begin position="12"/>
        <end position="34"/>
    </location>
</feature>
<dbReference type="InterPro" id="IPR001036">
    <property type="entry name" value="Acrflvin-R"/>
</dbReference>
<feature type="transmembrane region" description="Helical" evidence="1">
    <location>
        <begin position="921"/>
        <end position="942"/>
    </location>
</feature>
<dbReference type="Proteomes" id="UP000294498">
    <property type="component" value="Unassembled WGS sequence"/>
</dbReference>
<dbReference type="Gene3D" id="1.20.1640.10">
    <property type="entry name" value="Multidrug efflux transporter AcrB transmembrane domain"/>
    <property type="match status" value="2"/>
</dbReference>
<dbReference type="SUPFAM" id="SSF82714">
    <property type="entry name" value="Multidrug efflux transporter AcrB TolC docking domain, DN and DC subdomains"/>
    <property type="match status" value="2"/>
</dbReference>
<feature type="transmembrane region" description="Helical" evidence="1">
    <location>
        <begin position="522"/>
        <end position="542"/>
    </location>
</feature>
<feature type="transmembrane region" description="Helical" evidence="1">
    <location>
        <begin position="970"/>
        <end position="988"/>
    </location>
</feature>
<feature type="transmembrane region" description="Helical" evidence="1">
    <location>
        <begin position="893"/>
        <end position="915"/>
    </location>
</feature>